<sequence length="90" mass="10550">MLYRTKICFCCATNNRQSRTLHVRHLDSCSFMSQRPKQSCPVRLVQNVLGLFCLLCRSMTFNVKIWWELCQDSAKYMTTCANTLKTIFSE</sequence>
<dbReference type="EMBL" id="JARBHB010000015">
    <property type="protein sequence ID" value="KAJ8868150.1"/>
    <property type="molecule type" value="Genomic_DNA"/>
</dbReference>
<organism evidence="1 2">
    <name type="scientific">Dryococelus australis</name>
    <dbReference type="NCBI Taxonomy" id="614101"/>
    <lineage>
        <taxon>Eukaryota</taxon>
        <taxon>Metazoa</taxon>
        <taxon>Ecdysozoa</taxon>
        <taxon>Arthropoda</taxon>
        <taxon>Hexapoda</taxon>
        <taxon>Insecta</taxon>
        <taxon>Pterygota</taxon>
        <taxon>Neoptera</taxon>
        <taxon>Polyneoptera</taxon>
        <taxon>Phasmatodea</taxon>
        <taxon>Verophasmatodea</taxon>
        <taxon>Anareolatae</taxon>
        <taxon>Phasmatidae</taxon>
        <taxon>Eurycanthinae</taxon>
        <taxon>Dryococelus</taxon>
    </lineage>
</organism>
<accession>A0ABQ9G6R7</accession>
<proteinExistence type="predicted"/>
<evidence type="ECO:0000313" key="1">
    <source>
        <dbReference type="EMBL" id="KAJ8868150.1"/>
    </source>
</evidence>
<dbReference type="Proteomes" id="UP001159363">
    <property type="component" value="Chromosome 14"/>
</dbReference>
<keyword evidence="2" id="KW-1185">Reference proteome</keyword>
<comment type="caution">
    <text evidence="1">The sequence shown here is derived from an EMBL/GenBank/DDBJ whole genome shotgun (WGS) entry which is preliminary data.</text>
</comment>
<protein>
    <submittedName>
        <fullName evidence="1">Uncharacterized protein</fullName>
    </submittedName>
</protein>
<reference evidence="1 2" key="1">
    <citation type="submission" date="2023-02" db="EMBL/GenBank/DDBJ databases">
        <title>LHISI_Scaffold_Assembly.</title>
        <authorList>
            <person name="Stuart O.P."/>
            <person name="Cleave R."/>
            <person name="Magrath M.J.L."/>
            <person name="Mikheyev A.S."/>
        </authorList>
    </citation>
    <scope>NUCLEOTIDE SEQUENCE [LARGE SCALE GENOMIC DNA]</scope>
    <source>
        <strain evidence="1">Daus_M_001</strain>
        <tissue evidence="1">Leg muscle</tissue>
    </source>
</reference>
<gene>
    <name evidence="1" type="ORF">PR048_031959</name>
</gene>
<evidence type="ECO:0000313" key="2">
    <source>
        <dbReference type="Proteomes" id="UP001159363"/>
    </source>
</evidence>
<name>A0ABQ9G6R7_9NEOP</name>